<evidence type="ECO:0000256" key="10">
    <source>
        <dbReference type="ARBA" id="ARBA00030775"/>
    </source>
</evidence>
<evidence type="ECO:0000256" key="9">
    <source>
        <dbReference type="ARBA" id="ARBA00025772"/>
    </source>
</evidence>
<keyword evidence="7 11" id="KW-1133">Transmembrane helix</keyword>
<dbReference type="Pfam" id="PF07963">
    <property type="entry name" value="N_methyl"/>
    <property type="match status" value="1"/>
</dbReference>
<evidence type="ECO:0000256" key="6">
    <source>
        <dbReference type="ARBA" id="ARBA00022692"/>
    </source>
</evidence>
<dbReference type="PROSITE" id="PS00409">
    <property type="entry name" value="PROKAR_NTER_METHYL"/>
    <property type="match status" value="1"/>
</dbReference>
<proteinExistence type="inferred from homology"/>
<evidence type="ECO:0000256" key="7">
    <source>
        <dbReference type="ARBA" id="ARBA00022989"/>
    </source>
</evidence>
<evidence type="ECO:0000313" key="14">
    <source>
        <dbReference type="Proteomes" id="UP000276587"/>
    </source>
</evidence>
<sequence length="153" mass="17028">MTAARQHGFTLIELMVVLIIIGIASAAVGLSIKPDPLHLLRQDANRLVQLLQVAQAEALADGRPITWLADTKGFHFSRRNEHATGFDQFNSDPQLRPRAWDTQAVQVRVVPKQRVVLNAEWFDTPLQLQLSDGQNSLSVRRTAAGQFRVEATP</sequence>
<dbReference type="InterPro" id="IPR012902">
    <property type="entry name" value="N_methyl_site"/>
</dbReference>
<organism evidence="13 14">
    <name type="scientific">Pseudomonas marginalis pv. marginalis</name>
    <dbReference type="NCBI Taxonomy" id="97473"/>
    <lineage>
        <taxon>Bacteria</taxon>
        <taxon>Pseudomonadati</taxon>
        <taxon>Pseudomonadota</taxon>
        <taxon>Gammaproteobacteria</taxon>
        <taxon>Pseudomonadales</taxon>
        <taxon>Pseudomonadaceae</taxon>
        <taxon>Pseudomonas</taxon>
    </lineage>
</organism>
<comment type="subcellular location">
    <subcellularLocation>
        <location evidence="1">Cell inner membrane</location>
        <topology evidence="1">Single-pass membrane protein</topology>
    </subcellularLocation>
</comment>
<evidence type="ECO:0000256" key="1">
    <source>
        <dbReference type="ARBA" id="ARBA00004377"/>
    </source>
</evidence>
<evidence type="ECO:0000259" key="12">
    <source>
        <dbReference type="Pfam" id="PF12019"/>
    </source>
</evidence>
<accession>A0A3M4B8M2</accession>
<evidence type="ECO:0000256" key="11">
    <source>
        <dbReference type="SAM" id="Phobius"/>
    </source>
</evidence>
<keyword evidence="6 11" id="KW-0812">Transmembrane</keyword>
<evidence type="ECO:0000256" key="4">
    <source>
        <dbReference type="ARBA" id="ARBA00022481"/>
    </source>
</evidence>
<name>A0A3M4B8M2_PSEMA</name>
<dbReference type="InterPro" id="IPR045584">
    <property type="entry name" value="Pilin-like"/>
</dbReference>
<gene>
    <name evidence="13" type="ORF">ALQ29_03679</name>
</gene>
<dbReference type="NCBIfam" id="TIGR02532">
    <property type="entry name" value="IV_pilin_GFxxxE"/>
    <property type="match status" value="1"/>
</dbReference>
<dbReference type="PRINTS" id="PR00885">
    <property type="entry name" value="BCTERIALGSPH"/>
</dbReference>
<dbReference type="InterPro" id="IPR002416">
    <property type="entry name" value="T2SS_protein-GspH"/>
</dbReference>
<dbReference type="AlphaFoldDB" id="A0A3M4B8M2"/>
<evidence type="ECO:0000256" key="5">
    <source>
        <dbReference type="ARBA" id="ARBA00022519"/>
    </source>
</evidence>
<dbReference type="GO" id="GO:0015627">
    <property type="term" value="C:type II protein secretion system complex"/>
    <property type="evidence" value="ECO:0007669"/>
    <property type="project" value="InterPro"/>
</dbReference>
<dbReference type="GO" id="GO:0015628">
    <property type="term" value="P:protein secretion by the type II secretion system"/>
    <property type="evidence" value="ECO:0007669"/>
    <property type="project" value="InterPro"/>
</dbReference>
<feature type="transmembrane region" description="Helical" evidence="11">
    <location>
        <begin position="12"/>
        <end position="32"/>
    </location>
</feature>
<dbReference type="InterPro" id="IPR022346">
    <property type="entry name" value="T2SS_GspH"/>
</dbReference>
<keyword evidence="3" id="KW-1003">Cell membrane</keyword>
<keyword evidence="5" id="KW-0997">Cell inner membrane</keyword>
<reference evidence="13 14" key="1">
    <citation type="submission" date="2018-08" db="EMBL/GenBank/DDBJ databases">
        <title>Recombination of ecologically and evolutionarily significant loci maintains genetic cohesion in the Pseudomonas syringae species complex.</title>
        <authorList>
            <person name="Dillon M."/>
            <person name="Thakur S."/>
            <person name="Almeida R.N.D."/>
            <person name="Weir B.S."/>
            <person name="Guttman D.S."/>
        </authorList>
    </citation>
    <scope>NUCLEOTIDE SEQUENCE [LARGE SCALE GENOMIC DNA]</scope>
    <source>
        <strain evidence="13 14">ICMP 3555</strain>
    </source>
</reference>
<keyword evidence="14" id="KW-1185">Reference proteome</keyword>
<protein>
    <recommendedName>
        <fullName evidence="2">Type II secretion system protein H</fullName>
    </recommendedName>
    <alternativeName>
        <fullName evidence="10">General secretion pathway protein H</fullName>
    </alternativeName>
</protein>
<evidence type="ECO:0000313" key="13">
    <source>
        <dbReference type="EMBL" id="RMP15498.1"/>
    </source>
</evidence>
<evidence type="ECO:0000256" key="8">
    <source>
        <dbReference type="ARBA" id="ARBA00023136"/>
    </source>
</evidence>
<dbReference type="Gene3D" id="3.55.40.10">
    <property type="entry name" value="minor pseudopilin epsh domain"/>
    <property type="match status" value="1"/>
</dbReference>
<dbReference type="SUPFAM" id="SSF54523">
    <property type="entry name" value="Pili subunits"/>
    <property type="match status" value="1"/>
</dbReference>
<comment type="similarity">
    <text evidence="9">Belongs to the GSP H family.</text>
</comment>
<evidence type="ECO:0000256" key="2">
    <source>
        <dbReference type="ARBA" id="ARBA00021549"/>
    </source>
</evidence>
<comment type="caution">
    <text evidence="13">The sequence shown here is derived from an EMBL/GenBank/DDBJ whole genome shotgun (WGS) entry which is preliminary data.</text>
</comment>
<dbReference type="Proteomes" id="UP000276587">
    <property type="component" value="Unassembled WGS sequence"/>
</dbReference>
<dbReference type="EMBL" id="RBQF01000011">
    <property type="protein sequence ID" value="RMP15498.1"/>
    <property type="molecule type" value="Genomic_DNA"/>
</dbReference>
<evidence type="ECO:0000256" key="3">
    <source>
        <dbReference type="ARBA" id="ARBA00022475"/>
    </source>
</evidence>
<dbReference type="Pfam" id="PF12019">
    <property type="entry name" value="GspH"/>
    <property type="match status" value="1"/>
</dbReference>
<feature type="domain" description="General secretion pathway GspH" evidence="12">
    <location>
        <begin position="44"/>
        <end position="141"/>
    </location>
</feature>
<dbReference type="RefSeq" id="WP_064053554.1">
    <property type="nucleotide sequence ID" value="NZ_RBPW01000156.1"/>
</dbReference>
<keyword evidence="8 11" id="KW-0472">Membrane</keyword>
<dbReference type="GO" id="GO:0005886">
    <property type="term" value="C:plasma membrane"/>
    <property type="evidence" value="ECO:0007669"/>
    <property type="project" value="UniProtKB-SubCell"/>
</dbReference>
<keyword evidence="4" id="KW-0488">Methylation</keyword>